<dbReference type="Proteomes" id="UP000551327">
    <property type="component" value="Unassembled WGS sequence"/>
</dbReference>
<dbReference type="InterPro" id="IPR051310">
    <property type="entry name" value="MCP_chemotaxis"/>
</dbReference>
<dbReference type="PROSITE" id="PS50885">
    <property type="entry name" value="HAMP"/>
    <property type="match status" value="2"/>
</dbReference>
<reference evidence="8 9" key="1">
    <citation type="submission" date="2020-08" db="EMBL/GenBank/DDBJ databases">
        <title>The genome sequence of type strain Novosphingobium piscinae KCTC 42194.</title>
        <authorList>
            <person name="Liu Y."/>
        </authorList>
    </citation>
    <scope>NUCLEOTIDE SEQUENCE [LARGE SCALE GENOMIC DNA]</scope>
    <source>
        <strain evidence="8 9">KCTC 42194</strain>
    </source>
</reference>
<comment type="similarity">
    <text evidence="3">Belongs to the methyl-accepting chemotaxis (MCP) protein family.</text>
</comment>
<keyword evidence="4" id="KW-0807">Transducer</keyword>
<dbReference type="GO" id="GO:0006935">
    <property type="term" value="P:chemotaxis"/>
    <property type="evidence" value="ECO:0007669"/>
    <property type="project" value="UniProtKB-KW"/>
</dbReference>
<dbReference type="GO" id="GO:0004888">
    <property type="term" value="F:transmembrane signaling receptor activity"/>
    <property type="evidence" value="ECO:0007669"/>
    <property type="project" value="InterPro"/>
</dbReference>
<feature type="region of interest" description="Disordered" evidence="5">
    <location>
        <begin position="224"/>
        <end position="243"/>
    </location>
</feature>
<feature type="compositionally biased region" description="Polar residues" evidence="5">
    <location>
        <begin position="224"/>
        <end position="233"/>
    </location>
</feature>
<dbReference type="Gene3D" id="1.10.287.950">
    <property type="entry name" value="Methyl-accepting chemotaxis protein"/>
    <property type="match status" value="1"/>
</dbReference>
<evidence type="ECO:0000256" key="3">
    <source>
        <dbReference type="ARBA" id="ARBA00029447"/>
    </source>
</evidence>
<evidence type="ECO:0000313" key="8">
    <source>
        <dbReference type="EMBL" id="MBC2670731.1"/>
    </source>
</evidence>
<dbReference type="FunFam" id="1.10.287.950:FF:000001">
    <property type="entry name" value="Methyl-accepting chemotaxis sensory transducer"/>
    <property type="match status" value="1"/>
</dbReference>
<dbReference type="InterPro" id="IPR003660">
    <property type="entry name" value="HAMP_dom"/>
</dbReference>
<proteinExistence type="inferred from homology"/>
<feature type="region of interest" description="Disordered" evidence="5">
    <location>
        <begin position="431"/>
        <end position="494"/>
    </location>
</feature>
<dbReference type="PROSITE" id="PS50111">
    <property type="entry name" value="CHEMOTAXIS_TRANSDUC_2"/>
    <property type="match status" value="1"/>
</dbReference>
<gene>
    <name evidence="8" type="ORF">H7F53_16385</name>
</gene>
<dbReference type="SMART" id="SM00304">
    <property type="entry name" value="HAMP"/>
    <property type="match status" value="2"/>
</dbReference>
<keyword evidence="2" id="KW-0145">Chemotaxis</keyword>
<evidence type="ECO:0000256" key="4">
    <source>
        <dbReference type="PROSITE-ProRule" id="PRU00284"/>
    </source>
</evidence>
<feature type="domain" description="HAMP" evidence="7">
    <location>
        <begin position="121"/>
        <end position="173"/>
    </location>
</feature>
<dbReference type="Gene3D" id="6.10.340.10">
    <property type="match status" value="1"/>
</dbReference>
<dbReference type="RefSeq" id="WP_185680589.1">
    <property type="nucleotide sequence ID" value="NZ_JACLAX010000027.1"/>
</dbReference>
<accession>A0A7X1G174</accession>
<dbReference type="GO" id="GO:0007165">
    <property type="term" value="P:signal transduction"/>
    <property type="evidence" value="ECO:0007669"/>
    <property type="project" value="UniProtKB-KW"/>
</dbReference>
<name>A0A7X1G174_9SPHN</name>
<dbReference type="InterPro" id="IPR004089">
    <property type="entry name" value="MCPsignal_dom"/>
</dbReference>
<dbReference type="PANTHER" id="PTHR43531">
    <property type="entry name" value="PROTEIN ICFG"/>
    <property type="match status" value="1"/>
</dbReference>
<dbReference type="AlphaFoldDB" id="A0A7X1G174"/>
<evidence type="ECO:0000259" key="6">
    <source>
        <dbReference type="PROSITE" id="PS50111"/>
    </source>
</evidence>
<evidence type="ECO:0000256" key="1">
    <source>
        <dbReference type="ARBA" id="ARBA00004370"/>
    </source>
</evidence>
<dbReference type="InterPro" id="IPR004090">
    <property type="entry name" value="Chemotax_Me-accpt_rcpt"/>
</dbReference>
<dbReference type="PRINTS" id="PR00260">
    <property type="entry name" value="CHEMTRNSDUCR"/>
</dbReference>
<keyword evidence="9" id="KW-1185">Reference proteome</keyword>
<organism evidence="8 9">
    <name type="scientific">Novosphingobium piscinae</name>
    <dbReference type="NCBI Taxonomy" id="1507448"/>
    <lineage>
        <taxon>Bacteria</taxon>
        <taxon>Pseudomonadati</taxon>
        <taxon>Pseudomonadota</taxon>
        <taxon>Alphaproteobacteria</taxon>
        <taxon>Sphingomonadales</taxon>
        <taxon>Sphingomonadaceae</taxon>
        <taxon>Novosphingobium</taxon>
    </lineage>
</organism>
<feature type="compositionally biased region" description="Low complexity" evidence="5">
    <location>
        <begin position="471"/>
        <end position="481"/>
    </location>
</feature>
<evidence type="ECO:0000313" key="9">
    <source>
        <dbReference type="Proteomes" id="UP000551327"/>
    </source>
</evidence>
<dbReference type="SMART" id="SM00283">
    <property type="entry name" value="MA"/>
    <property type="match status" value="1"/>
</dbReference>
<feature type="domain" description="Methyl-accepting transducer" evidence="6">
    <location>
        <begin position="178"/>
        <end position="407"/>
    </location>
</feature>
<evidence type="ECO:0000259" key="7">
    <source>
        <dbReference type="PROSITE" id="PS50885"/>
    </source>
</evidence>
<comment type="caution">
    <text evidence="8">The sequence shown here is derived from an EMBL/GenBank/DDBJ whole genome shotgun (WGS) entry which is preliminary data.</text>
</comment>
<dbReference type="CDD" id="cd11386">
    <property type="entry name" value="MCP_signal"/>
    <property type="match status" value="1"/>
</dbReference>
<evidence type="ECO:0000256" key="2">
    <source>
        <dbReference type="ARBA" id="ARBA00022500"/>
    </source>
</evidence>
<comment type="subcellular location">
    <subcellularLocation>
        <location evidence="1">Membrane</location>
    </subcellularLocation>
</comment>
<protein>
    <submittedName>
        <fullName evidence="8">Methyl-accepting chemotaxis protein</fullName>
    </submittedName>
</protein>
<evidence type="ECO:0000256" key="5">
    <source>
        <dbReference type="SAM" id="MobiDB-lite"/>
    </source>
</evidence>
<dbReference type="PANTHER" id="PTHR43531:SF11">
    <property type="entry name" value="METHYL-ACCEPTING CHEMOTAXIS PROTEIN 3"/>
    <property type="match status" value="1"/>
</dbReference>
<sequence length="494" mass="51883">MLTWFRETAPIRLKFRVLAYVQATMALLVTLTCLLLAQGLVESPWVSLPVALLSAAEVALIVFAGKLISDPYVTTVERMEALAAGNLDGPVEYTHYQDCVGRLTRAMATFRAQAVALRDSQSQQTVVHAMTECLQRLADNDLTVRMHHDLPPGYEELRENFNRAAEALGHALNEVAVEASGILNGSNEIRAASDDLSRRTEQQAASLEESSAGLNQVTGSVQQNATEAQSAAQSVREAQEEAREGGGVVSRAVAAMNAIQSSADEIAKIIAVIDSIAFQTNLLALNAGVEAARAGESGKGFAVVANEVRALAQRSAEAATQIRTLISASTQQVTEGVALVGATGEALTTIVDRIDRISGAVAAIADSAVRQSAALGQVNAAARDMDRMTQQNAAMVEQTNAAARELADRSGQLARLVSRFRIEGSAAGSAASWQTPARAVAQPAPTAARRPAAAIPLPSASRPAPTPVPAAAPRRQAVNAPLPALAEADDWSSF</sequence>
<dbReference type="Pfam" id="PF00015">
    <property type="entry name" value="MCPsignal"/>
    <property type="match status" value="1"/>
</dbReference>
<dbReference type="GO" id="GO:0016020">
    <property type="term" value="C:membrane"/>
    <property type="evidence" value="ECO:0007669"/>
    <property type="project" value="UniProtKB-SubCell"/>
</dbReference>
<feature type="compositionally biased region" description="Low complexity" evidence="5">
    <location>
        <begin position="436"/>
        <end position="463"/>
    </location>
</feature>
<dbReference type="EMBL" id="JACLAX010000027">
    <property type="protein sequence ID" value="MBC2670731.1"/>
    <property type="molecule type" value="Genomic_DNA"/>
</dbReference>
<feature type="domain" description="HAMP" evidence="7">
    <location>
        <begin position="66"/>
        <end position="119"/>
    </location>
</feature>
<dbReference type="SUPFAM" id="SSF58104">
    <property type="entry name" value="Methyl-accepting chemotaxis protein (MCP) signaling domain"/>
    <property type="match status" value="1"/>
</dbReference>